<sequence length="604" mass="65847">MKLSSVRVVSTLVLVTFWLLFALSMGDKPVKAEVVESASVTLTVYDANNLPANNVKVVLSSVNLQVPVTIRANYSGVAKIEGLLPGSYQMVISANNKEPIVLSDVQVSGNYAQTVNMIIPNTAFIQNLTYADNSYWTPTEFNGFVTFYVGNPSAGTKANVAFYNDQDAMIGSPFMSNLTVNYNLYNSITIPATPIPPGATRIGIELVNNNNFVENQTKKLWKQPFFEPVAAQFIDNNPYGDAIDGLLKWSGASDETGIAGYTVFYVIKNDDYSEDEHYLGSFAKREDKSYQIAISTLPEDAAILVIKAVVNPSGEEVGFPKQVIVFDNRLSDSVTSVTYSSSLPTPSFFNSYFNYTHPTTIRGSLGWNVGTSPETIKGHTIYFADAAGNKIQPIRSIRLPKRWNINFTDFLEDIVVPTGAKMVAVYAVSSQGVESLPVYYTLPVKYPTVKAANSNFIDWDASDELRHGYLTWSNPPNSSTVFGYAVYANGGSAGKHLIGKVPKAAAMAIAISQEAVSDGSTELLIYAYQTNSGEDYEAVEYVSVPLTNNSTTAQVESQLKSAYFQGVSSINISHVVSVITSSLKPIRQEDVKQLLKLISPIQAP</sequence>
<keyword evidence="2" id="KW-1185">Reference proteome</keyword>
<evidence type="ECO:0008006" key="3">
    <source>
        <dbReference type="Google" id="ProtNLM"/>
    </source>
</evidence>
<name>A0ABQ2BT52_9BACL</name>
<dbReference type="InterPro" id="IPR013784">
    <property type="entry name" value="Carb-bd-like_fold"/>
</dbReference>
<dbReference type="Proteomes" id="UP000615455">
    <property type="component" value="Unassembled WGS sequence"/>
</dbReference>
<gene>
    <name evidence="1" type="ORF">GCM10008018_19890</name>
</gene>
<evidence type="ECO:0000313" key="2">
    <source>
        <dbReference type="Proteomes" id="UP000615455"/>
    </source>
</evidence>
<dbReference type="SUPFAM" id="SSF49452">
    <property type="entry name" value="Starch-binding domain-like"/>
    <property type="match status" value="1"/>
</dbReference>
<comment type="caution">
    <text evidence="1">The sequence shown here is derived from an EMBL/GenBank/DDBJ whole genome shotgun (WGS) entry which is preliminary data.</text>
</comment>
<reference evidence="2" key="1">
    <citation type="journal article" date="2019" name="Int. J. Syst. Evol. Microbiol.">
        <title>The Global Catalogue of Microorganisms (GCM) 10K type strain sequencing project: providing services to taxonomists for standard genome sequencing and annotation.</title>
        <authorList>
            <consortium name="The Broad Institute Genomics Platform"/>
            <consortium name="The Broad Institute Genome Sequencing Center for Infectious Disease"/>
            <person name="Wu L."/>
            <person name="Ma J."/>
        </authorList>
    </citation>
    <scope>NUCLEOTIDE SEQUENCE [LARGE SCALE GENOMIC DNA]</scope>
    <source>
        <strain evidence="2">CGMCC 1.15043</strain>
    </source>
</reference>
<protein>
    <recommendedName>
        <fullName evidence="3">Carboxypeptidase regulatory-like domain-containing protein</fullName>
    </recommendedName>
</protein>
<evidence type="ECO:0000313" key="1">
    <source>
        <dbReference type="EMBL" id="GGI46984.1"/>
    </source>
</evidence>
<dbReference type="Gene3D" id="2.60.40.10">
    <property type="entry name" value="Immunoglobulins"/>
    <property type="match status" value="1"/>
</dbReference>
<proteinExistence type="predicted"/>
<organism evidence="1 2">
    <name type="scientific">Paenibacillus marchantiophytorum</name>
    <dbReference type="NCBI Taxonomy" id="1619310"/>
    <lineage>
        <taxon>Bacteria</taxon>
        <taxon>Bacillati</taxon>
        <taxon>Bacillota</taxon>
        <taxon>Bacilli</taxon>
        <taxon>Bacillales</taxon>
        <taxon>Paenibacillaceae</taxon>
        <taxon>Paenibacillus</taxon>
    </lineage>
</organism>
<dbReference type="RefSeq" id="WP_189010864.1">
    <property type="nucleotide sequence ID" value="NZ_BMHE01000007.1"/>
</dbReference>
<dbReference type="EMBL" id="BMHE01000007">
    <property type="protein sequence ID" value="GGI46984.1"/>
    <property type="molecule type" value="Genomic_DNA"/>
</dbReference>
<accession>A0ABQ2BT52</accession>
<dbReference type="InterPro" id="IPR013783">
    <property type="entry name" value="Ig-like_fold"/>
</dbReference>